<comment type="caution">
    <text evidence="2">The sequence shown here is derived from an EMBL/GenBank/DDBJ whole genome shotgun (WGS) entry which is preliminary data.</text>
</comment>
<dbReference type="PANTHER" id="PTHR33601">
    <property type="entry name" value="PROTEIN LITTLE ZIPPER 4"/>
    <property type="match status" value="1"/>
</dbReference>
<protein>
    <submittedName>
        <fullName evidence="2">Uncharacterized protein</fullName>
    </submittedName>
</protein>
<dbReference type="PANTHER" id="PTHR33601:SF21">
    <property type="entry name" value="PROTEIN LITTLE ZIPPER 1-LIKE"/>
    <property type="match status" value="1"/>
</dbReference>
<accession>A0AAN8VSJ1</accession>
<reference evidence="2 3" key="1">
    <citation type="submission" date="2023-12" db="EMBL/GenBank/DDBJ databases">
        <title>A high-quality genome assembly for Dillenia turbinata (Dilleniales).</title>
        <authorList>
            <person name="Chanderbali A."/>
        </authorList>
    </citation>
    <scope>NUCLEOTIDE SEQUENCE [LARGE SCALE GENOMIC DNA]</scope>
    <source>
        <strain evidence="2">LSX21</strain>
        <tissue evidence="2">Leaf</tissue>
    </source>
</reference>
<proteinExistence type="predicted"/>
<keyword evidence="3" id="KW-1185">Reference proteome</keyword>
<gene>
    <name evidence="2" type="ORF">RJ641_035426</name>
</gene>
<feature type="non-terminal residue" evidence="2">
    <location>
        <position position="156"/>
    </location>
</feature>
<dbReference type="AlphaFoldDB" id="A0AAN8VSJ1"/>
<feature type="coiled-coil region" evidence="1">
    <location>
        <begin position="59"/>
        <end position="86"/>
    </location>
</feature>
<dbReference type="EMBL" id="JBAMMX010000008">
    <property type="protein sequence ID" value="KAK6935271.1"/>
    <property type="molecule type" value="Genomic_DNA"/>
</dbReference>
<dbReference type="InterPro" id="IPR039312">
    <property type="entry name" value="ZPR"/>
</dbReference>
<organism evidence="2 3">
    <name type="scientific">Dillenia turbinata</name>
    <dbReference type="NCBI Taxonomy" id="194707"/>
    <lineage>
        <taxon>Eukaryota</taxon>
        <taxon>Viridiplantae</taxon>
        <taxon>Streptophyta</taxon>
        <taxon>Embryophyta</taxon>
        <taxon>Tracheophyta</taxon>
        <taxon>Spermatophyta</taxon>
        <taxon>Magnoliopsida</taxon>
        <taxon>eudicotyledons</taxon>
        <taxon>Gunneridae</taxon>
        <taxon>Pentapetalae</taxon>
        <taxon>Dilleniales</taxon>
        <taxon>Dilleniaceae</taxon>
        <taxon>Dillenia</taxon>
    </lineage>
</organism>
<sequence length="156" mass="18189">MCLYATSFFPTCPMHACPRKQVHKRIKVRVPSITSSTKKYEEKLEKTIKLKNLKLYLKNKSIIEENEKLRKKAVRLHQENLALLSEFQKKFSRLPHFSATLHHSDTPLSAGSTGHQIEEFRLGIVKEMPCASTECSTKQRCLRKQQNHIRKTEIEK</sequence>
<keyword evidence="1" id="KW-0175">Coiled coil</keyword>
<evidence type="ECO:0000313" key="3">
    <source>
        <dbReference type="Proteomes" id="UP001370490"/>
    </source>
</evidence>
<name>A0AAN8VSJ1_9MAGN</name>
<evidence type="ECO:0000313" key="2">
    <source>
        <dbReference type="EMBL" id="KAK6935271.1"/>
    </source>
</evidence>
<dbReference type="Proteomes" id="UP001370490">
    <property type="component" value="Unassembled WGS sequence"/>
</dbReference>
<evidence type="ECO:0000256" key="1">
    <source>
        <dbReference type="SAM" id="Coils"/>
    </source>
</evidence>